<dbReference type="AlphaFoldDB" id="A0A2A2IK67"/>
<dbReference type="SMART" id="SM00530">
    <property type="entry name" value="HTH_XRE"/>
    <property type="match status" value="1"/>
</dbReference>
<reference evidence="3 4" key="1">
    <citation type="submission" date="2017-08" db="EMBL/GenBank/DDBJ databases">
        <title>Virgibacillus indicus sp. nov. and Virgibacillus profoundi sp. nov, two moderately halophilic bacteria isolated from marine sediment by using the Microfluidic Streak Plate.</title>
        <authorList>
            <person name="Xu B."/>
            <person name="Hu B."/>
            <person name="Wang J."/>
            <person name="Zhu Y."/>
            <person name="Huang L."/>
            <person name="Du W."/>
            <person name="Huang Y."/>
        </authorList>
    </citation>
    <scope>NUCLEOTIDE SEQUENCE [LARGE SCALE GENOMIC DNA]</scope>
    <source>
        <strain evidence="3 4">IO3-P3-H5</strain>
    </source>
</reference>
<dbReference type="Proteomes" id="UP000218887">
    <property type="component" value="Unassembled WGS sequence"/>
</dbReference>
<dbReference type="EMBL" id="NPOA01000001">
    <property type="protein sequence ID" value="PAV31550.1"/>
    <property type="molecule type" value="Genomic_DNA"/>
</dbReference>
<dbReference type="PANTHER" id="PTHR46797:SF1">
    <property type="entry name" value="METHYLPHOSPHONATE SYNTHASE"/>
    <property type="match status" value="1"/>
</dbReference>
<dbReference type="GO" id="GO:0003700">
    <property type="term" value="F:DNA-binding transcription factor activity"/>
    <property type="evidence" value="ECO:0007669"/>
    <property type="project" value="TreeGrafter"/>
</dbReference>
<dbReference type="PROSITE" id="PS50943">
    <property type="entry name" value="HTH_CROC1"/>
    <property type="match status" value="1"/>
</dbReference>
<evidence type="ECO:0000259" key="2">
    <source>
        <dbReference type="PROSITE" id="PS50943"/>
    </source>
</evidence>
<dbReference type="GO" id="GO:0005829">
    <property type="term" value="C:cytosol"/>
    <property type="evidence" value="ECO:0007669"/>
    <property type="project" value="TreeGrafter"/>
</dbReference>
<proteinExistence type="predicted"/>
<accession>A0A2A2IK67</accession>
<dbReference type="RefSeq" id="WP_095653919.1">
    <property type="nucleotide sequence ID" value="NZ_NPOA01000001.1"/>
</dbReference>
<dbReference type="Gene3D" id="1.10.260.40">
    <property type="entry name" value="lambda repressor-like DNA-binding domains"/>
    <property type="match status" value="1"/>
</dbReference>
<dbReference type="OrthoDB" id="1859224at2"/>
<dbReference type="InterPro" id="IPR050807">
    <property type="entry name" value="TransReg_Diox_bact_type"/>
</dbReference>
<comment type="caution">
    <text evidence="3">The sequence shown here is derived from an EMBL/GenBank/DDBJ whole genome shotgun (WGS) entry which is preliminary data.</text>
</comment>
<organism evidence="3 4">
    <name type="scientific">Virgibacillus profundi</name>
    <dbReference type="NCBI Taxonomy" id="2024555"/>
    <lineage>
        <taxon>Bacteria</taxon>
        <taxon>Bacillati</taxon>
        <taxon>Bacillota</taxon>
        <taxon>Bacilli</taxon>
        <taxon>Bacillales</taxon>
        <taxon>Bacillaceae</taxon>
        <taxon>Virgibacillus</taxon>
    </lineage>
</organism>
<evidence type="ECO:0000256" key="1">
    <source>
        <dbReference type="ARBA" id="ARBA00023125"/>
    </source>
</evidence>
<name>A0A2A2IK67_9BACI</name>
<gene>
    <name evidence="3" type="ORF">CIL05_02515</name>
</gene>
<keyword evidence="4" id="KW-1185">Reference proteome</keyword>
<dbReference type="InterPro" id="IPR001387">
    <property type="entry name" value="Cro/C1-type_HTH"/>
</dbReference>
<dbReference type="CDD" id="cd00093">
    <property type="entry name" value="HTH_XRE"/>
    <property type="match status" value="1"/>
</dbReference>
<dbReference type="InterPro" id="IPR010982">
    <property type="entry name" value="Lambda_DNA-bd_dom_sf"/>
</dbReference>
<feature type="domain" description="HTH cro/C1-type" evidence="2">
    <location>
        <begin position="6"/>
        <end position="61"/>
    </location>
</feature>
<dbReference type="PANTHER" id="PTHR46797">
    <property type="entry name" value="HTH-TYPE TRANSCRIPTIONAL REGULATOR"/>
    <property type="match status" value="1"/>
</dbReference>
<dbReference type="SUPFAM" id="SSF47413">
    <property type="entry name" value="lambda repressor-like DNA-binding domains"/>
    <property type="match status" value="1"/>
</dbReference>
<evidence type="ECO:0000313" key="3">
    <source>
        <dbReference type="EMBL" id="PAV31550.1"/>
    </source>
</evidence>
<sequence length="113" mass="12941">MIGKNIQTIRKRKGLTLSECAERANISKSYLSNIERSKNQNPSIQIIEKIANVLEVDLRSIVGIKPGGQQMLESEWMDFVKDLKKSGVEKGQLQEYKTVIEFARWQKEKNDSS</sequence>
<dbReference type="GO" id="GO:0003677">
    <property type="term" value="F:DNA binding"/>
    <property type="evidence" value="ECO:0007669"/>
    <property type="project" value="UniProtKB-KW"/>
</dbReference>
<protein>
    <submittedName>
        <fullName evidence="3">Transcriptional regulator</fullName>
    </submittedName>
</protein>
<keyword evidence="1" id="KW-0238">DNA-binding</keyword>
<evidence type="ECO:0000313" key="4">
    <source>
        <dbReference type="Proteomes" id="UP000218887"/>
    </source>
</evidence>
<dbReference type="Pfam" id="PF01381">
    <property type="entry name" value="HTH_3"/>
    <property type="match status" value="1"/>
</dbReference>